<sequence length="121" mass="13731">MHRLTTTYRSLIAYFLSAWTVAIIISGVVFMHKEVTSTSEIITHVHPYDFTKKGEPHHHDSDAEIQYLNVVFAGAFLAPDLQVFEMAITPITLLVDYAELAETVLSQEIRHYNLRGPPQFG</sequence>
<proteinExistence type="predicted"/>
<evidence type="ECO:0000313" key="3">
    <source>
        <dbReference type="Proteomes" id="UP000031802"/>
    </source>
</evidence>
<reference evidence="2 3" key="2">
    <citation type="journal article" date="2015" name="PLoS ONE">
        <title>Whole-Genome Optical Mapping and Finished Genome Sequence of Sphingobacterium deserti sp. nov., a New Species Isolated from the Western Desert of China.</title>
        <authorList>
            <person name="Teng C."/>
            <person name="Zhou Z."/>
            <person name="Molnar I."/>
            <person name="Li X."/>
            <person name="Tang R."/>
            <person name="Chen M."/>
            <person name="Wang L."/>
            <person name="Su S."/>
            <person name="Zhang W."/>
            <person name="Lin M."/>
        </authorList>
    </citation>
    <scope>NUCLEOTIDE SEQUENCE [LARGE SCALE GENOMIC DNA]</scope>
    <source>
        <strain evidence="3">ACCC05744</strain>
    </source>
</reference>
<accession>A0A0B8TAQ5</accession>
<dbReference type="EMBL" id="JJMU01000015">
    <property type="protein sequence ID" value="KGE15180.1"/>
    <property type="molecule type" value="Genomic_DNA"/>
</dbReference>
<protein>
    <submittedName>
        <fullName evidence="2">Uncharacterized protein</fullName>
    </submittedName>
</protein>
<comment type="caution">
    <text evidence="2">The sequence shown here is derived from an EMBL/GenBank/DDBJ whole genome shotgun (WGS) entry which is preliminary data.</text>
</comment>
<dbReference type="RefSeq" id="WP_117624846.1">
    <property type="nucleotide sequence ID" value="NZ_JJMU01000015.1"/>
</dbReference>
<dbReference type="AlphaFoldDB" id="A0A0B8TAQ5"/>
<dbReference type="OrthoDB" id="1121875at2"/>
<organism evidence="2 3">
    <name type="scientific">Sphingobacterium deserti</name>
    <dbReference type="NCBI Taxonomy" id="1229276"/>
    <lineage>
        <taxon>Bacteria</taxon>
        <taxon>Pseudomonadati</taxon>
        <taxon>Bacteroidota</taxon>
        <taxon>Sphingobacteriia</taxon>
        <taxon>Sphingobacteriales</taxon>
        <taxon>Sphingobacteriaceae</taxon>
        <taxon>Sphingobacterium</taxon>
    </lineage>
</organism>
<keyword evidence="1" id="KW-0812">Transmembrane</keyword>
<name>A0A0B8TAQ5_9SPHI</name>
<dbReference type="PATRIC" id="fig|1229276.3.peg.1078"/>
<gene>
    <name evidence="2" type="ORF">DI53_1045</name>
</gene>
<keyword evidence="1" id="KW-1133">Transmembrane helix</keyword>
<dbReference type="eggNOG" id="ENOG502ZXET">
    <property type="taxonomic scope" value="Bacteria"/>
</dbReference>
<dbReference type="Proteomes" id="UP000031802">
    <property type="component" value="Unassembled WGS sequence"/>
</dbReference>
<feature type="transmembrane region" description="Helical" evidence="1">
    <location>
        <begin position="12"/>
        <end position="31"/>
    </location>
</feature>
<evidence type="ECO:0000313" key="2">
    <source>
        <dbReference type="EMBL" id="KGE15180.1"/>
    </source>
</evidence>
<evidence type="ECO:0000256" key="1">
    <source>
        <dbReference type="SAM" id="Phobius"/>
    </source>
</evidence>
<dbReference type="STRING" id="1229276.DI53_1045"/>
<keyword evidence="1" id="KW-0472">Membrane</keyword>
<keyword evidence="3" id="KW-1185">Reference proteome</keyword>
<reference evidence="3" key="1">
    <citation type="submission" date="2014-04" db="EMBL/GenBank/DDBJ databases">
        <title>Whole-Genome optical mapping and complete genome sequence of Sphingobacterium deserti sp. nov., a new spaces isolated from desert in the west of China.</title>
        <authorList>
            <person name="Teng C."/>
            <person name="Zhou Z."/>
            <person name="Li X."/>
            <person name="Chen M."/>
            <person name="Lin M."/>
            <person name="Wang L."/>
            <person name="Su S."/>
            <person name="Zhang C."/>
            <person name="Zhang W."/>
        </authorList>
    </citation>
    <scope>NUCLEOTIDE SEQUENCE [LARGE SCALE GENOMIC DNA]</scope>
    <source>
        <strain evidence="3">ACCC05744</strain>
    </source>
</reference>